<evidence type="ECO:0000313" key="6">
    <source>
        <dbReference type="Proteomes" id="UP000332933"/>
    </source>
</evidence>
<keyword evidence="6" id="KW-1185">Reference proteome</keyword>
<dbReference type="OrthoDB" id="411064at2759"/>
<evidence type="ECO:0000256" key="1">
    <source>
        <dbReference type="ARBA" id="ARBA00010211"/>
    </source>
</evidence>
<evidence type="ECO:0000313" key="4">
    <source>
        <dbReference type="EMBL" id="KAF0696020.1"/>
    </source>
</evidence>
<dbReference type="GO" id="GO:0005739">
    <property type="term" value="C:mitochondrion"/>
    <property type="evidence" value="ECO:0007669"/>
    <property type="project" value="TreeGrafter"/>
</dbReference>
<dbReference type="SUPFAM" id="SSF56529">
    <property type="entry name" value="FAH"/>
    <property type="match status" value="1"/>
</dbReference>
<name>A0A485KXS1_9STRA</name>
<gene>
    <name evidence="5" type="primary">Aste57867_13183</name>
    <name evidence="4" type="ORF">As57867_013134</name>
    <name evidence="5" type="ORF">ASTE57867_13183</name>
</gene>
<protein>
    <submittedName>
        <fullName evidence="5">Aste57867_13183 protein</fullName>
    </submittedName>
</protein>
<reference evidence="4" key="2">
    <citation type="submission" date="2019-06" db="EMBL/GenBank/DDBJ databases">
        <title>Genomics analysis of Aphanomyces spp. identifies a new class of oomycete effector associated with host adaptation.</title>
        <authorList>
            <person name="Gaulin E."/>
        </authorList>
    </citation>
    <scope>NUCLEOTIDE SEQUENCE</scope>
    <source>
        <strain evidence="4">CBS 578.67</strain>
    </source>
</reference>
<keyword evidence="2" id="KW-0479">Metal-binding</keyword>
<dbReference type="PANTHER" id="PTHR11820:SF7">
    <property type="entry name" value="ACYLPYRUVASE FAHD1, MITOCHONDRIAL"/>
    <property type="match status" value="1"/>
</dbReference>
<dbReference type="EMBL" id="VJMH01005437">
    <property type="protein sequence ID" value="KAF0696020.1"/>
    <property type="molecule type" value="Genomic_DNA"/>
</dbReference>
<dbReference type="EMBL" id="CAADRA010005458">
    <property type="protein sequence ID" value="VFT90024.1"/>
    <property type="molecule type" value="Genomic_DNA"/>
</dbReference>
<dbReference type="FunFam" id="3.90.850.10:FF:000003">
    <property type="entry name" value="Fumarylacetoacetate hydrolase domain-containing 1"/>
    <property type="match status" value="1"/>
</dbReference>
<organism evidence="5 6">
    <name type="scientific">Aphanomyces stellatus</name>
    <dbReference type="NCBI Taxonomy" id="120398"/>
    <lineage>
        <taxon>Eukaryota</taxon>
        <taxon>Sar</taxon>
        <taxon>Stramenopiles</taxon>
        <taxon>Oomycota</taxon>
        <taxon>Saprolegniomycetes</taxon>
        <taxon>Saprolegniales</taxon>
        <taxon>Verrucalvaceae</taxon>
        <taxon>Aphanomyces</taxon>
    </lineage>
</organism>
<dbReference type="Proteomes" id="UP000332933">
    <property type="component" value="Unassembled WGS sequence"/>
</dbReference>
<comment type="similarity">
    <text evidence="1">Belongs to the FAH family.</text>
</comment>
<evidence type="ECO:0000256" key="2">
    <source>
        <dbReference type="ARBA" id="ARBA00022723"/>
    </source>
</evidence>
<sequence>MTTALRKICGSNGTICLECTPEGRVGRSLYGRIGMTRNRKKVVAIGKNYEAHAREMGALHAPKEPVLFLKPTASYVGEGGSILLPPGIGSVHHEVELGIVIGKTGYDIEESKWRDHVAGYVLAIDMTARELQATAKKGGLPWTRGKCYDTFLPISDVIPSSKVPDPQNLNIWLKVDGVERQRCNTSEMVHKIPFLISHISRIMTLEEGDVIITGTPEGVGPVEPGNVVTAGIDGLVEMKFPVAARVYGKL</sequence>
<dbReference type="GO" id="GO:0046872">
    <property type="term" value="F:metal ion binding"/>
    <property type="evidence" value="ECO:0007669"/>
    <property type="project" value="UniProtKB-KW"/>
</dbReference>
<proteinExistence type="inferred from homology"/>
<reference evidence="5 6" key="1">
    <citation type="submission" date="2019-03" db="EMBL/GenBank/DDBJ databases">
        <authorList>
            <person name="Gaulin E."/>
            <person name="Dumas B."/>
        </authorList>
    </citation>
    <scope>NUCLEOTIDE SEQUENCE [LARGE SCALE GENOMIC DNA]</scope>
    <source>
        <strain evidence="5">CBS 568.67</strain>
    </source>
</reference>
<dbReference type="Pfam" id="PF01557">
    <property type="entry name" value="FAA_hydrolase"/>
    <property type="match status" value="1"/>
</dbReference>
<dbReference type="InterPro" id="IPR036663">
    <property type="entry name" value="Fumarylacetoacetase_C_sf"/>
</dbReference>
<dbReference type="GO" id="GO:0019752">
    <property type="term" value="P:carboxylic acid metabolic process"/>
    <property type="evidence" value="ECO:0007669"/>
    <property type="project" value="UniProtKB-ARBA"/>
</dbReference>
<dbReference type="GO" id="GO:0018773">
    <property type="term" value="F:acetylpyruvate hydrolase activity"/>
    <property type="evidence" value="ECO:0007669"/>
    <property type="project" value="TreeGrafter"/>
</dbReference>
<accession>A0A485KXS1</accession>
<dbReference type="Gene3D" id="3.90.850.10">
    <property type="entry name" value="Fumarylacetoacetase-like, C-terminal domain"/>
    <property type="match status" value="1"/>
</dbReference>
<evidence type="ECO:0000259" key="3">
    <source>
        <dbReference type="Pfam" id="PF01557"/>
    </source>
</evidence>
<feature type="domain" description="Fumarylacetoacetase-like C-terminal" evidence="3">
    <location>
        <begin position="41"/>
        <end position="242"/>
    </location>
</feature>
<dbReference type="AlphaFoldDB" id="A0A485KXS1"/>
<dbReference type="InterPro" id="IPR011234">
    <property type="entry name" value="Fumarylacetoacetase-like_C"/>
</dbReference>
<evidence type="ECO:0000313" key="5">
    <source>
        <dbReference type="EMBL" id="VFT90024.1"/>
    </source>
</evidence>
<dbReference type="PANTHER" id="PTHR11820">
    <property type="entry name" value="ACYLPYRUVASE"/>
    <property type="match status" value="1"/>
</dbReference>